<keyword evidence="3" id="KW-1185">Reference proteome</keyword>
<name>A0ABQ2JD52_9DEIO</name>
<comment type="caution">
    <text evidence="2">The sequence shown here is derived from an EMBL/GenBank/DDBJ whole genome shotgun (WGS) entry which is preliminary data.</text>
</comment>
<feature type="signal peptide" evidence="1">
    <location>
        <begin position="1"/>
        <end position="21"/>
    </location>
</feature>
<keyword evidence="1" id="KW-0732">Signal</keyword>
<evidence type="ECO:0000313" key="3">
    <source>
        <dbReference type="Proteomes" id="UP000645517"/>
    </source>
</evidence>
<evidence type="ECO:0000313" key="2">
    <source>
        <dbReference type="EMBL" id="GGN43272.1"/>
    </source>
</evidence>
<dbReference type="Proteomes" id="UP000645517">
    <property type="component" value="Unassembled WGS sequence"/>
</dbReference>
<protein>
    <recommendedName>
        <fullName evidence="4">Lipoprotein</fullName>
    </recommendedName>
</protein>
<proteinExistence type="predicted"/>
<organism evidence="2 3">
    <name type="scientific">Deinococcus daejeonensis</name>
    <dbReference type="NCBI Taxonomy" id="1007098"/>
    <lineage>
        <taxon>Bacteria</taxon>
        <taxon>Thermotogati</taxon>
        <taxon>Deinococcota</taxon>
        <taxon>Deinococci</taxon>
        <taxon>Deinococcales</taxon>
        <taxon>Deinococcaceae</taxon>
        <taxon>Deinococcus</taxon>
    </lineage>
</organism>
<gene>
    <name evidence="2" type="ORF">GCM10010842_30570</name>
</gene>
<accession>A0ABQ2JD52</accession>
<sequence>MPTLRLSGPPALSLTLPLALALGSSAVACPVKPGTMFHGLIPAVTAFRPECGAAYATFTKGASGAKWTELYVLRPPNDSDALIRDVLSKLVKTGFKQLSAVPKGKTMAYVFRKGKADIVVFTKRYPSGVLFTVAGR</sequence>
<feature type="chain" id="PRO_5045912628" description="Lipoprotein" evidence="1">
    <location>
        <begin position="22"/>
        <end position="136"/>
    </location>
</feature>
<dbReference type="EMBL" id="BMOR01000018">
    <property type="protein sequence ID" value="GGN43272.1"/>
    <property type="molecule type" value="Genomic_DNA"/>
</dbReference>
<evidence type="ECO:0000256" key="1">
    <source>
        <dbReference type="SAM" id="SignalP"/>
    </source>
</evidence>
<evidence type="ECO:0008006" key="4">
    <source>
        <dbReference type="Google" id="ProtNLM"/>
    </source>
</evidence>
<reference evidence="3" key="1">
    <citation type="journal article" date="2019" name="Int. J. Syst. Evol. Microbiol.">
        <title>The Global Catalogue of Microorganisms (GCM) 10K type strain sequencing project: providing services to taxonomists for standard genome sequencing and annotation.</title>
        <authorList>
            <consortium name="The Broad Institute Genomics Platform"/>
            <consortium name="The Broad Institute Genome Sequencing Center for Infectious Disease"/>
            <person name="Wu L."/>
            <person name="Ma J."/>
        </authorList>
    </citation>
    <scope>NUCLEOTIDE SEQUENCE [LARGE SCALE GENOMIC DNA]</scope>
    <source>
        <strain evidence="3">JCM 16918</strain>
    </source>
</reference>
<dbReference type="PROSITE" id="PS51257">
    <property type="entry name" value="PROKAR_LIPOPROTEIN"/>
    <property type="match status" value="1"/>
</dbReference>